<dbReference type="RefSeq" id="WP_144308106.1">
    <property type="nucleotide sequence ID" value="NZ_VMNK01000003.1"/>
</dbReference>
<dbReference type="EMBL" id="VMNK01000003">
    <property type="protein sequence ID" value="TVO58569.1"/>
    <property type="molecule type" value="Genomic_DNA"/>
</dbReference>
<dbReference type="PANTHER" id="PTHR42831:SF3">
    <property type="entry name" value="1,2-PHENYLACETYL-COA EPOXIDASE, SUBUNIT D-RELATED"/>
    <property type="match status" value="1"/>
</dbReference>
<dbReference type="Pfam" id="PF23451">
    <property type="entry name" value="Zn_ribbon_PaaD"/>
    <property type="match status" value="1"/>
</dbReference>
<accession>A0A557R086</accession>
<evidence type="ECO:0000259" key="2">
    <source>
        <dbReference type="Pfam" id="PF23451"/>
    </source>
</evidence>
<evidence type="ECO:0000313" key="4">
    <source>
        <dbReference type="Proteomes" id="UP000319502"/>
    </source>
</evidence>
<dbReference type="InterPro" id="IPR052339">
    <property type="entry name" value="Fe-S_Maturation_MIP18"/>
</dbReference>
<proteinExistence type="predicted"/>
<dbReference type="OrthoDB" id="3684942at2"/>
<dbReference type="InterPro" id="IPR002744">
    <property type="entry name" value="MIP18-like"/>
</dbReference>
<reference evidence="3 4" key="1">
    <citation type="submission" date="2019-07" db="EMBL/GenBank/DDBJ databases">
        <title>The pathways for chlorine oxyanion respiration interact through the shared metabolite chlorate.</title>
        <authorList>
            <person name="Barnum T.P."/>
            <person name="Cheng Y."/>
            <person name="Hill K.A."/>
            <person name="Lucas L.N."/>
            <person name="Carlson H.K."/>
            <person name="Coates J.D."/>
        </authorList>
    </citation>
    <scope>NUCLEOTIDE SEQUENCE [LARGE SCALE GENOMIC DNA]</scope>
    <source>
        <strain evidence="3 4">SFB-3</strain>
    </source>
</reference>
<dbReference type="InterPro" id="IPR056572">
    <property type="entry name" value="Zn_ribbon_PaaD"/>
</dbReference>
<dbReference type="InterPro" id="IPR011883">
    <property type="entry name" value="PaaD-like"/>
</dbReference>
<dbReference type="Pfam" id="PF01883">
    <property type="entry name" value="FeS_assembly_P"/>
    <property type="match status" value="1"/>
</dbReference>
<organism evidence="3 4">
    <name type="scientific">Denitromonas halophila</name>
    <dbReference type="NCBI Taxonomy" id="1629404"/>
    <lineage>
        <taxon>Bacteria</taxon>
        <taxon>Pseudomonadati</taxon>
        <taxon>Pseudomonadota</taxon>
        <taxon>Betaproteobacteria</taxon>
        <taxon>Rhodocyclales</taxon>
        <taxon>Zoogloeaceae</taxon>
        <taxon>Denitromonas</taxon>
    </lineage>
</organism>
<evidence type="ECO:0000259" key="1">
    <source>
        <dbReference type="Pfam" id="PF01883"/>
    </source>
</evidence>
<dbReference type="Proteomes" id="UP000319502">
    <property type="component" value="Unassembled WGS sequence"/>
</dbReference>
<dbReference type="Gene3D" id="3.30.300.130">
    <property type="entry name" value="Fe-S cluster assembly (FSCA)"/>
    <property type="match status" value="1"/>
</dbReference>
<keyword evidence="4" id="KW-1185">Reference proteome</keyword>
<comment type="caution">
    <text evidence="3">The sequence shown here is derived from an EMBL/GenBank/DDBJ whole genome shotgun (WGS) entry which is preliminary data.</text>
</comment>
<feature type="domain" description="MIP18 family-like" evidence="1">
    <location>
        <begin position="4"/>
        <end position="76"/>
    </location>
</feature>
<dbReference type="InterPro" id="IPR034904">
    <property type="entry name" value="FSCA_dom_sf"/>
</dbReference>
<dbReference type="SUPFAM" id="SSF117916">
    <property type="entry name" value="Fe-S cluster assembly (FSCA) domain-like"/>
    <property type="match status" value="1"/>
</dbReference>
<protein>
    <submittedName>
        <fullName evidence="3">Phenylacetate-CoA oxygenase subunit PaaJ</fullName>
    </submittedName>
</protein>
<dbReference type="PANTHER" id="PTHR42831">
    <property type="entry name" value="FE-S PROTEIN MATURATION AUXILIARY FACTOR YITW"/>
    <property type="match status" value="1"/>
</dbReference>
<feature type="domain" description="PaaD zinc beta ribbon" evidence="2">
    <location>
        <begin position="119"/>
        <end position="160"/>
    </location>
</feature>
<name>A0A557R086_9RHOO</name>
<dbReference type="NCBIfam" id="TIGR02159">
    <property type="entry name" value="PA_CoA_Oxy4"/>
    <property type="match status" value="1"/>
</dbReference>
<evidence type="ECO:0000313" key="3">
    <source>
        <dbReference type="EMBL" id="TVO58569.1"/>
    </source>
</evidence>
<dbReference type="AlphaFoldDB" id="A0A557R086"/>
<gene>
    <name evidence="3" type="primary">paaJ</name>
    <name evidence="3" type="ORF">FHP91_02580</name>
</gene>
<sequence length="162" mass="17654">MLTEAQAWQALDAVEDPEIPVVSVTELGIVREVILGEDGLRVVVTPTYSGCPATEMIAESIVDALKAAGAGKVSVETRLAPPWSTDWIAESAREKLRAYGIVPPQPALPDGAQVVRFMSRKLPCPRCGSSHTTRLSEFGSTACKSLYRCEDCREPFEYFKPI</sequence>